<dbReference type="SUPFAM" id="SSF55486">
    <property type="entry name" value="Metalloproteases ('zincins'), catalytic domain"/>
    <property type="match status" value="1"/>
</dbReference>
<comment type="cofactor">
    <cofactor evidence="1">
        <name>Zn(2+)</name>
        <dbReference type="ChEBI" id="CHEBI:29105"/>
    </cofactor>
</comment>
<name>A0AAV9HXB6_9PEZI</name>
<reference evidence="8" key="1">
    <citation type="journal article" date="2023" name="Mol. Phylogenet. Evol.">
        <title>Genome-scale phylogeny and comparative genomics of the fungal order Sordariales.</title>
        <authorList>
            <person name="Hensen N."/>
            <person name="Bonometti L."/>
            <person name="Westerberg I."/>
            <person name="Brannstrom I.O."/>
            <person name="Guillou S."/>
            <person name="Cros-Aarteil S."/>
            <person name="Calhoun S."/>
            <person name="Haridas S."/>
            <person name="Kuo A."/>
            <person name="Mondo S."/>
            <person name="Pangilinan J."/>
            <person name="Riley R."/>
            <person name="LaButti K."/>
            <person name="Andreopoulos B."/>
            <person name="Lipzen A."/>
            <person name="Chen C."/>
            <person name="Yan M."/>
            <person name="Daum C."/>
            <person name="Ng V."/>
            <person name="Clum A."/>
            <person name="Steindorff A."/>
            <person name="Ohm R.A."/>
            <person name="Martin F."/>
            <person name="Silar P."/>
            <person name="Natvig D.O."/>
            <person name="Lalanne C."/>
            <person name="Gautier V."/>
            <person name="Ament-Velasquez S.L."/>
            <person name="Kruys A."/>
            <person name="Hutchinson M.I."/>
            <person name="Powell A.J."/>
            <person name="Barry K."/>
            <person name="Miller A.N."/>
            <person name="Grigoriev I.V."/>
            <person name="Debuchy R."/>
            <person name="Gladieux P."/>
            <person name="Hiltunen Thoren M."/>
            <person name="Johannesson H."/>
        </authorList>
    </citation>
    <scope>NUCLEOTIDE SEQUENCE</scope>
    <source>
        <strain evidence="8">PSN324</strain>
    </source>
</reference>
<evidence type="ECO:0000313" key="8">
    <source>
        <dbReference type="EMBL" id="KAK4465342.1"/>
    </source>
</evidence>
<dbReference type="AlphaFoldDB" id="A0AAV9HXB6"/>
<evidence type="ECO:0000313" key="9">
    <source>
        <dbReference type="Proteomes" id="UP001321749"/>
    </source>
</evidence>
<proteinExistence type="predicted"/>
<dbReference type="Pfam" id="PF07998">
    <property type="entry name" value="Peptidase_M54"/>
    <property type="match status" value="1"/>
</dbReference>
<evidence type="ECO:0000256" key="4">
    <source>
        <dbReference type="ARBA" id="ARBA00022801"/>
    </source>
</evidence>
<dbReference type="PANTHER" id="PTHR15910">
    <property type="entry name" value="ARCHAEMETZINCIN"/>
    <property type="match status" value="1"/>
</dbReference>
<keyword evidence="6" id="KW-0482">Metalloprotease</keyword>
<evidence type="ECO:0000256" key="6">
    <source>
        <dbReference type="ARBA" id="ARBA00023049"/>
    </source>
</evidence>
<organism evidence="8 9">
    <name type="scientific">Cladorrhinum samala</name>
    <dbReference type="NCBI Taxonomy" id="585594"/>
    <lineage>
        <taxon>Eukaryota</taxon>
        <taxon>Fungi</taxon>
        <taxon>Dikarya</taxon>
        <taxon>Ascomycota</taxon>
        <taxon>Pezizomycotina</taxon>
        <taxon>Sordariomycetes</taxon>
        <taxon>Sordariomycetidae</taxon>
        <taxon>Sordariales</taxon>
        <taxon>Podosporaceae</taxon>
        <taxon>Cladorrhinum</taxon>
    </lineage>
</organism>
<keyword evidence="2" id="KW-0645">Protease</keyword>
<dbReference type="PANTHER" id="PTHR15910:SF1">
    <property type="entry name" value="ARCHAEMETZINCIN-2"/>
    <property type="match status" value="1"/>
</dbReference>
<comment type="caution">
    <text evidence="8">The sequence shown here is derived from an EMBL/GenBank/DDBJ whole genome shotgun (WGS) entry which is preliminary data.</text>
</comment>
<dbReference type="EMBL" id="MU864940">
    <property type="protein sequence ID" value="KAK4465342.1"/>
    <property type="molecule type" value="Genomic_DNA"/>
</dbReference>
<dbReference type="GO" id="GO:0008237">
    <property type="term" value="F:metallopeptidase activity"/>
    <property type="evidence" value="ECO:0007669"/>
    <property type="project" value="UniProtKB-KW"/>
</dbReference>
<dbReference type="GO" id="GO:0006508">
    <property type="term" value="P:proteolysis"/>
    <property type="evidence" value="ECO:0007669"/>
    <property type="project" value="UniProtKB-KW"/>
</dbReference>
<evidence type="ECO:0000256" key="7">
    <source>
        <dbReference type="SAM" id="MobiDB-lite"/>
    </source>
</evidence>
<evidence type="ECO:0000256" key="1">
    <source>
        <dbReference type="ARBA" id="ARBA00001947"/>
    </source>
</evidence>
<evidence type="ECO:0000256" key="5">
    <source>
        <dbReference type="ARBA" id="ARBA00022833"/>
    </source>
</evidence>
<reference evidence="8" key="2">
    <citation type="submission" date="2023-06" db="EMBL/GenBank/DDBJ databases">
        <authorList>
            <consortium name="Lawrence Berkeley National Laboratory"/>
            <person name="Mondo S.J."/>
            <person name="Hensen N."/>
            <person name="Bonometti L."/>
            <person name="Westerberg I."/>
            <person name="Brannstrom I.O."/>
            <person name="Guillou S."/>
            <person name="Cros-Aarteil S."/>
            <person name="Calhoun S."/>
            <person name="Haridas S."/>
            <person name="Kuo A."/>
            <person name="Pangilinan J."/>
            <person name="Riley R."/>
            <person name="Labutti K."/>
            <person name="Andreopoulos B."/>
            <person name="Lipzen A."/>
            <person name="Chen C."/>
            <person name="Yanf M."/>
            <person name="Daum C."/>
            <person name="Ng V."/>
            <person name="Clum A."/>
            <person name="Steindorff A."/>
            <person name="Ohm R."/>
            <person name="Martin F."/>
            <person name="Silar P."/>
            <person name="Natvig D."/>
            <person name="Lalanne C."/>
            <person name="Gautier V."/>
            <person name="Ament-Velasquez S.L."/>
            <person name="Kruys A."/>
            <person name="Hutchinson M.I."/>
            <person name="Powell A.J."/>
            <person name="Barry K."/>
            <person name="Miller A.N."/>
            <person name="Grigoriev I.V."/>
            <person name="Debuchy R."/>
            <person name="Gladieux P."/>
            <person name="Thoren M.H."/>
            <person name="Johannesson H."/>
        </authorList>
    </citation>
    <scope>NUCLEOTIDE SEQUENCE</scope>
    <source>
        <strain evidence="8">PSN324</strain>
    </source>
</reference>
<accession>A0AAV9HXB6</accession>
<protein>
    <recommendedName>
        <fullName evidence="10">Archaemetzincin-2</fullName>
    </recommendedName>
</protein>
<feature type="region of interest" description="Disordered" evidence="7">
    <location>
        <begin position="33"/>
        <end position="61"/>
    </location>
</feature>
<dbReference type="Proteomes" id="UP001321749">
    <property type="component" value="Unassembled WGS sequence"/>
</dbReference>
<gene>
    <name evidence="8" type="ORF">QBC42DRAFT_218894</name>
</gene>
<keyword evidence="5" id="KW-0862">Zinc</keyword>
<dbReference type="Gene3D" id="3.40.390.10">
    <property type="entry name" value="Collagenase (Catalytic Domain)"/>
    <property type="match status" value="1"/>
</dbReference>
<evidence type="ECO:0008006" key="10">
    <source>
        <dbReference type="Google" id="ProtNLM"/>
    </source>
</evidence>
<sequence length="476" mass="52541">MPPACAHKHLELQVPEQADFLPYFKQPPHAKRIAAATPSGRVNTKLDQGAQEEESSKLASTFPAPLVLPDDLLDFDPDDPPQSLRSWIAEKMRNPLTARRKTIYVAQPPDIDMSDSDVCFMENWISPSVLSGVSQSNHEGSARPPKAEDVCDYLRAFYHPLPVRLLPQKVAFVPWKGEKRQSKSKRAAPTESPAHIGLQVGDGITRIRARPCPDEAFPRQLNLNDILDAAMAALPTDAYALIMLINHDTYEDEEDDFCCGRAYGSSRIAMVSSARYHPALDAAAKVDRAHMWPASHCKSYVEKQCGWKKTDKTTRKRKSGAVSKNAGPTGADAGPGTPIRVAVDAALAAFKAPAPRGKIDLDGLWFSRVARTASHELGHCFCLGHCPYYACVMQGTACVAEDLRQPPYLCPVCLAKVTKAVRDVHKDGDEKQYQIDRYAALADFCSIEKWAEVGMFAGYRAWLEKRIEQLSDSNPA</sequence>
<keyword evidence="9" id="KW-1185">Reference proteome</keyword>
<feature type="region of interest" description="Disordered" evidence="7">
    <location>
        <begin position="311"/>
        <end position="335"/>
    </location>
</feature>
<keyword evidence="4" id="KW-0378">Hydrolase</keyword>
<dbReference type="InterPro" id="IPR024079">
    <property type="entry name" value="MetalloPept_cat_dom_sf"/>
</dbReference>
<feature type="compositionally biased region" description="Low complexity" evidence="7">
    <location>
        <begin position="326"/>
        <end position="335"/>
    </location>
</feature>
<keyword evidence="3" id="KW-0479">Metal-binding</keyword>
<dbReference type="InterPro" id="IPR012962">
    <property type="entry name" value="Pept_M54_archaemetzincn"/>
</dbReference>
<dbReference type="CDD" id="cd11375">
    <property type="entry name" value="Peptidase_M54"/>
    <property type="match status" value="1"/>
</dbReference>
<evidence type="ECO:0000256" key="3">
    <source>
        <dbReference type="ARBA" id="ARBA00022723"/>
    </source>
</evidence>
<dbReference type="GO" id="GO:0046872">
    <property type="term" value="F:metal ion binding"/>
    <property type="evidence" value="ECO:0007669"/>
    <property type="project" value="UniProtKB-KW"/>
</dbReference>
<evidence type="ECO:0000256" key="2">
    <source>
        <dbReference type="ARBA" id="ARBA00022670"/>
    </source>
</evidence>